<dbReference type="Proteomes" id="UP001060170">
    <property type="component" value="Chromosome 4"/>
</dbReference>
<accession>A0ACC0ES57</accession>
<reference evidence="2" key="1">
    <citation type="journal article" date="2018" name="BMC Genomics">
        <title>Genomic insights into host adaptation between the wheat stripe rust pathogen (Puccinia striiformis f. sp. tritici) and the barley stripe rust pathogen (Puccinia striiformis f. sp. hordei).</title>
        <authorList>
            <person name="Xia C."/>
            <person name="Wang M."/>
            <person name="Yin C."/>
            <person name="Cornejo O.E."/>
            <person name="Hulbert S.H."/>
            <person name="Chen X."/>
        </authorList>
    </citation>
    <scope>NUCLEOTIDE SEQUENCE [LARGE SCALE GENOMIC DNA]</scope>
    <source>
        <strain evidence="2">93-210</strain>
    </source>
</reference>
<comment type="caution">
    <text evidence="1">The sequence shown here is derived from an EMBL/GenBank/DDBJ whole genome shotgun (WGS) entry which is preliminary data.</text>
</comment>
<reference evidence="1 2" key="3">
    <citation type="journal article" date="2022" name="Microbiol. Spectr.">
        <title>Folding features and dynamics of 3D genome architecture in plant fungal pathogens.</title>
        <authorList>
            <person name="Xia C."/>
        </authorList>
    </citation>
    <scope>NUCLEOTIDE SEQUENCE [LARGE SCALE GENOMIC DNA]</scope>
    <source>
        <strain evidence="1 2">93-210</strain>
    </source>
</reference>
<evidence type="ECO:0000313" key="1">
    <source>
        <dbReference type="EMBL" id="KAI7957237.1"/>
    </source>
</evidence>
<organism evidence="1 2">
    <name type="scientific">Puccinia striiformis f. sp. tritici</name>
    <dbReference type="NCBI Taxonomy" id="168172"/>
    <lineage>
        <taxon>Eukaryota</taxon>
        <taxon>Fungi</taxon>
        <taxon>Dikarya</taxon>
        <taxon>Basidiomycota</taxon>
        <taxon>Pucciniomycotina</taxon>
        <taxon>Pucciniomycetes</taxon>
        <taxon>Pucciniales</taxon>
        <taxon>Pucciniaceae</taxon>
        <taxon>Puccinia</taxon>
    </lineage>
</organism>
<keyword evidence="2" id="KW-1185">Reference proteome</keyword>
<name>A0ACC0ES57_9BASI</name>
<gene>
    <name evidence="1" type="ORF">MJO28_004332</name>
</gene>
<sequence>MEQHNGTSNGHPVHSLSIIKRYRAYFSLVELDEMLRKQSAKLVPARVEAIRQQACNSTYTMYR</sequence>
<protein>
    <submittedName>
        <fullName evidence="1">Uncharacterized protein</fullName>
    </submittedName>
</protein>
<dbReference type="EMBL" id="CM045868">
    <property type="protein sequence ID" value="KAI7957237.1"/>
    <property type="molecule type" value="Genomic_DNA"/>
</dbReference>
<proteinExistence type="predicted"/>
<evidence type="ECO:0000313" key="2">
    <source>
        <dbReference type="Proteomes" id="UP001060170"/>
    </source>
</evidence>
<reference evidence="2" key="2">
    <citation type="journal article" date="2018" name="Mol. Plant Microbe Interact.">
        <title>Genome sequence resources for the wheat stripe rust pathogen (Puccinia striiformis f. sp. tritici) and the barley stripe rust pathogen (Puccinia striiformis f. sp. hordei).</title>
        <authorList>
            <person name="Xia C."/>
            <person name="Wang M."/>
            <person name="Yin C."/>
            <person name="Cornejo O.E."/>
            <person name="Hulbert S.H."/>
            <person name="Chen X."/>
        </authorList>
    </citation>
    <scope>NUCLEOTIDE SEQUENCE [LARGE SCALE GENOMIC DNA]</scope>
    <source>
        <strain evidence="2">93-210</strain>
    </source>
</reference>